<comment type="subunit">
    <text evidence="3 15">Monomer.</text>
</comment>
<dbReference type="Pfam" id="PF06831">
    <property type="entry name" value="H2TH"/>
    <property type="match status" value="1"/>
</dbReference>
<keyword evidence="12 15" id="KW-0511">Multifunctional enzyme</keyword>
<comment type="catalytic activity">
    <reaction evidence="1 15">
        <text>Hydrolysis of DNA containing ring-opened 7-methylguanine residues, releasing 2,6-diamino-4-hydroxy-5-(N-methyl)formamidopyrimidine.</text>
        <dbReference type="EC" id="3.2.2.23"/>
    </reaction>
</comment>
<keyword evidence="8 15" id="KW-0862">Zinc</keyword>
<keyword evidence="5 15" id="KW-0227">DNA damage</keyword>
<dbReference type="RefSeq" id="WP_394819793.1">
    <property type="nucleotide sequence ID" value="NZ_JAWJZY010000003.1"/>
</dbReference>
<feature type="binding site" evidence="15">
    <location>
        <position position="92"/>
    </location>
    <ligand>
        <name>DNA</name>
        <dbReference type="ChEBI" id="CHEBI:16991"/>
    </ligand>
</feature>
<dbReference type="EMBL" id="JAWJZY010000003">
    <property type="protein sequence ID" value="MEE8658895.1"/>
    <property type="molecule type" value="Genomic_DNA"/>
</dbReference>
<feature type="binding site" evidence="15">
    <location>
        <position position="154"/>
    </location>
    <ligand>
        <name>DNA</name>
        <dbReference type="ChEBI" id="CHEBI:16991"/>
    </ligand>
</feature>
<dbReference type="PROSITE" id="PS51068">
    <property type="entry name" value="FPG_CAT"/>
    <property type="match status" value="1"/>
</dbReference>
<comment type="function">
    <text evidence="15">Involved in base excision repair of DNA damaged by oxidation or by mutagenic agents. Acts as DNA glycosylase that recognizes and removes damaged bases. Has a preference for oxidized purines, such as 7,8-dihydro-8-oxoguanine (8-oxoG). Has AP (apurinic/apyrimidinic) lyase activity and introduces nicks in the DNA strand. Cleaves the DNA backbone by beta-delta elimination to generate a single-strand break at the site of the removed base with both 3'- and 5'-phosphates.</text>
</comment>
<feature type="domain" description="FPG-type" evidence="16">
    <location>
        <begin position="239"/>
        <end position="278"/>
    </location>
</feature>
<dbReference type="InterPro" id="IPR020629">
    <property type="entry name" value="FPG_Glyclase"/>
</dbReference>
<accession>A0ABU7U1Z2</accession>
<keyword evidence="4 15" id="KW-0479">Metal-binding</keyword>
<keyword evidence="13 15" id="KW-0326">Glycosidase</keyword>
<feature type="active site" description="Proton donor" evidence="15">
    <location>
        <position position="3"/>
    </location>
</feature>
<evidence type="ECO:0000256" key="7">
    <source>
        <dbReference type="ARBA" id="ARBA00022801"/>
    </source>
</evidence>
<evidence type="ECO:0000259" key="16">
    <source>
        <dbReference type="PROSITE" id="PS51066"/>
    </source>
</evidence>
<evidence type="ECO:0000313" key="18">
    <source>
        <dbReference type="EMBL" id="MEE8658895.1"/>
    </source>
</evidence>
<dbReference type="SMART" id="SM01232">
    <property type="entry name" value="H2TH"/>
    <property type="match status" value="1"/>
</dbReference>
<keyword evidence="7 15" id="KW-0378">Hydrolase</keyword>
<evidence type="ECO:0000256" key="15">
    <source>
        <dbReference type="HAMAP-Rule" id="MF_00103"/>
    </source>
</evidence>
<dbReference type="NCBIfam" id="TIGR00577">
    <property type="entry name" value="fpg"/>
    <property type="match status" value="1"/>
</dbReference>
<evidence type="ECO:0000256" key="14">
    <source>
        <dbReference type="ARBA" id="ARBA00044632"/>
    </source>
</evidence>
<feature type="active site" description="Proton donor; for beta-elimination activity" evidence="15">
    <location>
        <position position="58"/>
    </location>
</feature>
<dbReference type="PANTHER" id="PTHR22993">
    <property type="entry name" value="FORMAMIDOPYRIMIDINE-DNA GLYCOSYLASE"/>
    <property type="match status" value="1"/>
</dbReference>
<keyword evidence="11 15" id="KW-0456">Lyase</keyword>
<dbReference type="InterPro" id="IPR010979">
    <property type="entry name" value="Ribosomal_uS13-like_H2TH"/>
</dbReference>
<evidence type="ECO:0000256" key="5">
    <source>
        <dbReference type="ARBA" id="ARBA00022763"/>
    </source>
</evidence>
<dbReference type="SUPFAM" id="SSF46946">
    <property type="entry name" value="S13-like H2TH domain"/>
    <property type="match status" value="1"/>
</dbReference>
<evidence type="ECO:0000256" key="10">
    <source>
        <dbReference type="ARBA" id="ARBA00023204"/>
    </source>
</evidence>
<dbReference type="Pfam" id="PF01149">
    <property type="entry name" value="Fapy_DNA_glyco"/>
    <property type="match status" value="1"/>
</dbReference>
<dbReference type="SMART" id="SM00898">
    <property type="entry name" value="Fapy_DNA_glyco"/>
    <property type="match status" value="1"/>
</dbReference>
<dbReference type="Gene3D" id="3.20.190.10">
    <property type="entry name" value="MutM-like, N-terminal"/>
    <property type="match status" value="1"/>
</dbReference>
<comment type="catalytic activity">
    <reaction evidence="14 15">
        <text>2'-deoxyribonucleotide-(2'-deoxyribose 5'-phosphate)-2'-deoxyribonucleotide-DNA = a 3'-end 2'-deoxyribonucleotide-(2,3-dehydro-2,3-deoxyribose 5'-phosphate)-DNA + a 5'-end 5'-phospho-2'-deoxyribonucleoside-DNA + H(+)</text>
        <dbReference type="Rhea" id="RHEA:66592"/>
        <dbReference type="Rhea" id="RHEA-COMP:13180"/>
        <dbReference type="Rhea" id="RHEA-COMP:16897"/>
        <dbReference type="Rhea" id="RHEA-COMP:17067"/>
        <dbReference type="ChEBI" id="CHEBI:15378"/>
        <dbReference type="ChEBI" id="CHEBI:136412"/>
        <dbReference type="ChEBI" id="CHEBI:157695"/>
        <dbReference type="ChEBI" id="CHEBI:167181"/>
        <dbReference type="EC" id="4.2.99.18"/>
    </reaction>
</comment>
<evidence type="ECO:0000256" key="1">
    <source>
        <dbReference type="ARBA" id="ARBA00001668"/>
    </source>
</evidence>
<dbReference type="SUPFAM" id="SSF81624">
    <property type="entry name" value="N-terminal domain of MutM-like DNA repair proteins"/>
    <property type="match status" value="1"/>
</dbReference>
<evidence type="ECO:0000256" key="9">
    <source>
        <dbReference type="ARBA" id="ARBA00023125"/>
    </source>
</evidence>
<dbReference type="HAMAP" id="MF_00103">
    <property type="entry name" value="Fapy_DNA_glycosyl"/>
    <property type="match status" value="1"/>
</dbReference>
<feature type="active site" description="Proton donor; for delta-elimination activity" evidence="15">
    <location>
        <position position="268"/>
    </location>
</feature>
<name>A0ABU7U1Z2_9PROT</name>
<evidence type="ECO:0000256" key="4">
    <source>
        <dbReference type="ARBA" id="ARBA00022723"/>
    </source>
</evidence>
<reference evidence="18 19" key="1">
    <citation type="submission" date="2023-10" db="EMBL/GenBank/DDBJ databases">
        <title>Sorlinia euscelidii gen. nov., sp. nov., an acetic acid bacteria isolated from the gut of Euscelidius variegatus emitter.</title>
        <authorList>
            <person name="Michoud G."/>
            <person name="Marasco R."/>
            <person name="Seferji K."/>
            <person name="Gonella E."/>
            <person name="Garuglieri E."/>
            <person name="Alma A."/>
            <person name="Mapelli F."/>
            <person name="Borin S."/>
            <person name="Daffonchio D."/>
            <person name="Crotti E."/>
        </authorList>
    </citation>
    <scope>NUCLEOTIDE SEQUENCE [LARGE SCALE GENOMIC DNA]</scope>
    <source>
        <strain evidence="18 19">EV16P</strain>
    </source>
</reference>
<dbReference type="SUPFAM" id="SSF57716">
    <property type="entry name" value="Glucocorticoid receptor-like (DNA-binding domain)"/>
    <property type="match status" value="1"/>
</dbReference>
<dbReference type="InterPro" id="IPR000214">
    <property type="entry name" value="Znf_DNA_glyclase/AP_lyase"/>
</dbReference>
<protein>
    <recommendedName>
        <fullName evidence="15">Formamidopyrimidine-DNA glycosylase</fullName>
        <shortName evidence="15">Fapy-DNA glycosylase</shortName>
        <ecNumber evidence="15">3.2.2.23</ecNumber>
    </recommendedName>
    <alternativeName>
        <fullName evidence="15">DNA-(apurinic or apyrimidinic site) lyase MutM</fullName>
        <shortName evidence="15">AP lyase MutM</shortName>
        <ecNumber evidence="15">4.2.99.18</ecNumber>
    </alternativeName>
</protein>
<organism evidence="18 19">
    <name type="scientific">Sorlinia euscelidii</name>
    <dbReference type="NCBI Taxonomy" id="3081148"/>
    <lineage>
        <taxon>Bacteria</taxon>
        <taxon>Pseudomonadati</taxon>
        <taxon>Pseudomonadota</taxon>
        <taxon>Alphaproteobacteria</taxon>
        <taxon>Acetobacterales</taxon>
        <taxon>Acetobacteraceae</taxon>
        <taxon>Sorlinia</taxon>
    </lineage>
</organism>
<dbReference type="InterPro" id="IPR012319">
    <property type="entry name" value="FPG_cat"/>
</dbReference>
<evidence type="ECO:0000256" key="13">
    <source>
        <dbReference type="ARBA" id="ARBA00023295"/>
    </source>
</evidence>
<feature type="binding site" evidence="15">
    <location>
        <position position="111"/>
    </location>
    <ligand>
        <name>DNA</name>
        <dbReference type="ChEBI" id="CHEBI:16991"/>
    </ligand>
</feature>
<evidence type="ECO:0000256" key="2">
    <source>
        <dbReference type="ARBA" id="ARBA00009409"/>
    </source>
</evidence>
<dbReference type="InterPro" id="IPR015886">
    <property type="entry name" value="H2TH_FPG"/>
</dbReference>
<evidence type="ECO:0000256" key="11">
    <source>
        <dbReference type="ARBA" id="ARBA00023239"/>
    </source>
</evidence>
<dbReference type="NCBIfam" id="NF002211">
    <property type="entry name" value="PRK01103.1"/>
    <property type="match status" value="1"/>
</dbReference>
<evidence type="ECO:0000256" key="8">
    <source>
        <dbReference type="ARBA" id="ARBA00022833"/>
    </source>
</evidence>
<evidence type="ECO:0000259" key="17">
    <source>
        <dbReference type="PROSITE" id="PS51068"/>
    </source>
</evidence>
<dbReference type="Gene3D" id="1.10.8.50">
    <property type="match status" value="1"/>
</dbReference>
<evidence type="ECO:0000313" key="19">
    <source>
        <dbReference type="Proteomes" id="UP001312908"/>
    </source>
</evidence>
<gene>
    <name evidence="15" type="primary">mutM</name>
    <name evidence="15" type="synonym">fpg</name>
    <name evidence="18" type="ORF">DOFOFD_07710</name>
</gene>
<keyword evidence="10 15" id="KW-0234">DNA repair</keyword>
<dbReference type="PANTHER" id="PTHR22993:SF9">
    <property type="entry name" value="FORMAMIDOPYRIMIDINE-DNA GLYCOSYLASE"/>
    <property type="match status" value="1"/>
</dbReference>
<proteinExistence type="inferred from homology"/>
<feature type="domain" description="Formamidopyrimidine-DNA glycosylase catalytic" evidence="17">
    <location>
        <begin position="2"/>
        <end position="114"/>
    </location>
</feature>
<dbReference type="InterPro" id="IPR035937">
    <property type="entry name" value="FPG_N"/>
</dbReference>
<dbReference type="CDD" id="cd08966">
    <property type="entry name" value="EcFpg-like_N"/>
    <property type="match status" value="1"/>
</dbReference>
<comment type="similarity">
    <text evidence="2 15">Belongs to the FPG family.</text>
</comment>
<dbReference type="PROSITE" id="PS51066">
    <property type="entry name" value="ZF_FPG_2"/>
    <property type="match status" value="1"/>
</dbReference>
<keyword evidence="6 15" id="KW-0863">Zinc-finger</keyword>
<comment type="caution">
    <text evidence="18">The sequence shown here is derived from an EMBL/GenBank/DDBJ whole genome shotgun (WGS) entry which is preliminary data.</text>
</comment>
<comment type="cofactor">
    <cofactor evidence="15">
        <name>Zn(2+)</name>
        <dbReference type="ChEBI" id="CHEBI:29105"/>
    </cofactor>
    <text evidence="15">Binds 1 zinc ion per subunit.</text>
</comment>
<dbReference type="EC" id="4.2.99.18" evidence="15"/>
<evidence type="ECO:0000256" key="6">
    <source>
        <dbReference type="ARBA" id="ARBA00022771"/>
    </source>
</evidence>
<dbReference type="EC" id="3.2.2.23" evidence="15"/>
<dbReference type="Proteomes" id="UP001312908">
    <property type="component" value="Unassembled WGS sequence"/>
</dbReference>
<evidence type="ECO:0000256" key="12">
    <source>
        <dbReference type="ARBA" id="ARBA00023268"/>
    </source>
</evidence>
<evidence type="ECO:0000256" key="3">
    <source>
        <dbReference type="ARBA" id="ARBA00011245"/>
    </source>
</evidence>
<keyword evidence="9 15" id="KW-0238">DNA-binding</keyword>
<keyword evidence="19" id="KW-1185">Reference proteome</keyword>
<sequence>MPELPEVETILQGIARRVLKSRIQSVDVIRAGLRRVIDPHFSARLASACVTELTRRGKYMIMRTDRGDSIIVHLGMSGRFLLTDTDATRARHTHVIFHFPDGLQLRFVDPRRFGAIDLIRTEDERNWPSLALLGPEPMSEAFSPDYLSAAISRKSAAIKAILLDQRVVAGLGNIYVCEILFRARVNPFTKGRELTVREISFIVRETRQVLAAAIAAGGSTLRDYVGADGEKGGYKDLHLVYDRAGQDCPQCAHLSRKGVIRRAVQGGRSSFYCPLCQDTR</sequence>
<feature type="active site" description="Schiff-base intermediate with DNA" evidence="15">
    <location>
        <position position="2"/>
    </location>
</feature>